<protein>
    <recommendedName>
        <fullName evidence="3">Prokaryotic-type class I peptide chain release factors domain-containing protein</fullName>
    </recommendedName>
</protein>
<dbReference type="Gene3D" id="3.30.160.20">
    <property type="match status" value="1"/>
</dbReference>
<dbReference type="Proteomes" id="UP001329825">
    <property type="component" value="Chromosome 5"/>
</dbReference>
<dbReference type="EMBL" id="CP141885">
    <property type="protein sequence ID" value="WRT67502.1"/>
    <property type="molecule type" value="Genomic_DNA"/>
</dbReference>
<dbReference type="RefSeq" id="XP_062792242.1">
    <property type="nucleotide sequence ID" value="XM_062936191.1"/>
</dbReference>
<dbReference type="Pfam" id="PF00472">
    <property type="entry name" value="RF-1"/>
    <property type="match status" value="1"/>
</dbReference>
<dbReference type="GeneID" id="87956605"/>
<evidence type="ECO:0000259" key="3">
    <source>
        <dbReference type="PROSITE" id="PS00745"/>
    </source>
</evidence>
<dbReference type="InterPro" id="IPR045853">
    <property type="entry name" value="Pep_chain_release_fac_I_sf"/>
</dbReference>
<dbReference type="SUPFAM" id="SSF75620">
    <property type="entry name" value="Release factor"/>
    <property type="match status" value="1"/>
</dbReference>
<sequence>MGTRIHTRTLSSHLLSSRTNWKRGISTSILRLAKASPQLLSLSLLGKETDHKLAREWVDNFKIDDIPKDGYEATRSRSSGPGGQHVNKTESKVTIRCDLIKANENWLPSFVIPALTKSPYYLSSPPSLLISSQTSRTASQNLNSALTLLHRTIQDSAGNLIINPTSSEQKSRVKGLIKRENEKRLEMKKRQSAKKFSRRDID</sequence>
<dbReference type="PANTHER" id="PTHR11075:SF54">
    <property type="entry name" value="LARGE RIBOSOMAL SUBUNIT PROTEIN ML62"/>
    <property type="match status" value="1"/>
</dbReference>
<comment type="similarity">
    <text evidence="1">Belongs to the prokaryotic/mitochondrial release factor family.</text>
</comment>
<feature type="compositionally biased region" description="Basic and acidic residues" evidence="2">
    <location>
        <begin position="177"/>
        <end position="189"/>
    </location>
</feature>
<feature type="domain" description="Prokaryotic-type class I peptide chain release factors" evidence="3">
    <location>
        <begin position="77"/>
        <end position="93"/>
    </location>
</feature>
<evidence type="ECO:0000256" key="1">
    <source>
        <dbReference type="ARBA" id="ARBA00010835"/>
    </source>
</evidence>
<evidence type="ECO:0000313" key="5">
    <source>
        <dbReference type="Proteomes" id="UP001329825"/>
    </source>
</evidence>
<evidence type="ECO:0000313" key="4">
    <source>
        <dbReference type="EMBL" id="WRT67502.1"/>
    </source>
</evidence>
<organism evidence="4 5">
    <name type="scientific">Kwoniella shivajii</name>
    <dbReference type="NCBI Taxonomy" id="564305"/>
    <lineage>
        <taxon>Eukaryota</taxon>
        <taxon>Fungi</taxon>
        <taxon>Dikarya</taxon>
        <taxon>Basidiomycota</taxon>
        <taxon>Agaricomycotina</taxon>
        <taxon>Tremellomycetes</taxon>
        <taxon>Tremellales</taxon>
        <taxon>Cryptococcaceae</taxon>
        <taxon>Kwoniella</taxon>
    </lineage>
</organism>
<dbReference type="InterPro" id="IPR000352">
    <property type="entry name" value="Pep_chain_release_fac_I"/>
</dbReference>
<proteinExistence type="inferred from homology"/>
<dbReference type="PANTHER" id="PTHR11075">
    <property type="entry name" value="PEPTIDE CHAIN RELEASE FACTOR"/>
    <property type="match status" value="1"/>
</dbReference>
<gene>
    <name evidence="4" type="ORF">IL334_004474</name>
</gene>
<dbReference type="InterPro" id="IPR052104">
    <property type="entry name" value="Mito_Release_Factor_mL62"/>
</dbReference>
<feature type="compositionally biased region" description="Basic residues" evidence="2">
    <location>
        <begin position="190"/>
        <end position="202"/>
    </location>
</feature>
<dbReference type="PROSITE" id="PS00745">
    <property type="entry name" value="RF_PROK_I"/>
    <property type="match status" value="1"/>
</dbReference>
<feature type="region of interest" description="Disordered" evidence="2">
    <location>
        <begin position="69"/>
        <end position="89"/>
    </location>
</feature>
<feature type="region of interest" description="Disordered" evidence="2">
    <location>
        <begin position="164"/>
        <end position="202"/>
    </location>
</feature>
<evidence type="ECO:0000256" key="2">
    <source>
        <dbReference type="SAM" id="MobiDB-lite"/>
    </source>
</evidence>
<accession>A0ABZ1D1N8</accession>
<reference evidence="4 5" key="1">
    <citation type="submission" date="2024-01" db="EMBL/GenBank/DDBJ databases">
        <title>Comparative genomics of Cryptococcus and Kwoniella reveals pathogenesis evolution and contrasting modes of karyotype evolution via chromosome fusion or intercentromeric recombination.</title>
        <authorList>
            <person name="Coelho M.A."/>
            <person name="David-Palma M."/>
            <person name="Shea T."/>
            <person name="Bowers K."/>
            <person name="McGinley-Smith S."/>
            <person name="Mohammad A.W."/>
            <person name="Gnirke A."/>
            <person name="Yurkov A.M."/>
            <person name="Nowrousian M."/>
            <person name="Sun S."/>
            <person name="Cuomo C.A."/>
            <person name="Heitman J."/>
        </authorList>
    </citation>
    <scope>NUCLEOTIDE SEQUENCE [LARGE SCALE GENOMIC DNA]</scope>
    <source>
        <strain evidence="4">CBS 11374</strain>
    </source>
</reference>
<keyword evidence="5" id="KW-1185">Reference proteome</keyword>
<name>A0ABZ1D1N8_9TREE</name>